<evidence type="ECO:0000256" key="1">
    <source>
        <dbReference type="ARBA" id="ARBA00010617"/>
    </source>
</evidence>
<dbReference type="RefSeq" id="WP_169344725.1">
    <property type="nucleotide sequence ID" value="NZ_JABBJJ010000039.1"/>
</dbReference>
<dbReference type="InterPro" id="IPR002401">
    <property type="entry name" value="Cyt_P450_E_grp-I"/>
</dbReference>
<dbReference type="CDD" id="cd20620">
    <property type="entry name" value="CYP132-like"/>
    <property type="match status" value="1"/>
</dbReference>
<dbReference type="GO" id="GO:0005506">
    <property type="term" value="F:iron ion binding"/>
    <property type="evidence" value="ECO:0007669"/>
    <property type="project" value="InterPro"/>
</dbReference>
<keyword evidence="2 7" id="KW-0349">Heme</keyword>
<proteinExistence type="inferred from homology"/>
<evidence type="ECO:0000256" key="7">
    <source>
        <dbReference type="PIRSR" id="PIRSR602401-1"/>
    </source>
</evidence>
<dbReference type="Pfam" id="PF00067">
    <property type="entry name" value="p450"/>
    <property type="match status" value="1"/>
</dbReference>
<sequence length="460" mass="51767">MSTASAPASRAADAPLPPGPRGEPLLGCVRELRRNPLDFFTKQVREYGDVVRIRVGPVYVTAVAHPDPVRHVLQDNARNYNKQTRGFAVIRELLGQGLLTSEGDFWLRQRRLAQPAFHRQRLAGFARTMVDTSVDLANALESRIATGQPFDVAEDFNHLTLRIAGLTLFGTDVGDESRAIGEALGRAQTFANERLTQLIPIPRALPLPSHRQFNRDVATLDRVVRTIIERRHQQGGEHHDLLQMLMEARDEDTGERMSDTQLRDEVLTLLLAGHETTASALAWTVVLLSRNPDARRRLEEELSRELGGRAPTVEDLPKLAYTRRVVDESLRLYPPAWIFSRAAIQDDVVGGFRVPRGTFVLLLPWVTHRHPKLWNNPEAFDPDRFLPEHERERPRFAWFPFGGGPRQCIGNQFALMELVLVLATLCQRVRLELAPGHPFAPAPAITLRPRPGVWVTAARP</sequence>
<evidence type="ECO:0000256" key="4">
    <source>
        <dbReference type="ARBA" id="ARBA00023002"/>
    </source>
</evidence>
<evidence type="ECO:0000256" key="3">
    <source>
        <dbReference type="ARBA" id="ARBA00022723"/>
    </source>
</evidence>
<dbReference type="GO" id="GO:0020037">
    <property type="term" value="F:heme binding"/>
    <property type="evidence" value="ECO:0007669"/>
    <property type="project" value="InterPro"/>
</dbReference>
<dbReference type="SUPFAM" id="SSF48264">
    <property type="entry name" value="Cytochrome P450"/>
    <property type="match status" value="1"/>
</dbReference>
<dbReference type="PANTHER" id="PTHR24291">
    <property type="entry name" value="CYTOCHROME P450 FAMILY 4"/>
    <property type="match status" value="1"/>
</dbReference>
<evidence type="ECO:0000256" key="6">
    <source>
        <dbReference type="ARBA" id="ARBA00023033"/>
    </source>
</evidence>
<dbReference type="PROSITE" id="PS00086">
    <property type="entry name" value="CYTOCHROME_P450"/>
    <property type="match status" value="1"/>
</dbReference>
<dbReference type="PANTHER" id="PTHR24291:SF50">
    <property type="entry name" value="BIFUNCTIONAL ALBAFLAVENONE MONOOXYGENASE_TERPENE SYNTHASE"/>
    <property type="match status" value="1"/>
</dbReference>
<organism evidence="10 11">
    <name type="scientific">Pyxidicoccus fallax</name>
    <dbReference type="NCBI Taxonomy" id="394095"/>
    <lineage>
        <taxon>Bacteria</taxon>
        <taxon>Pseudomonadati</taxon>
        <taxon>Myxococcota</taxon>
        <taxon>Myxococcia</taxon>
        <taxon>Myxococcales</taxon>
        <taxon>Cystobacterineae</taxon>
        <taxon>Myxococcaceae</taxon>
        <taxon>Pyxidicoccus</taxon>
    </lineage>
</organism>
<evidence type="ECO:0000256" key="2">
    <source>
        <dbReference type="ARBA" id="ARBA00022617"/>
    </source>
</evidence>
<evidence type="ECO:0000256" key="8">
    <source>
        <dbReference type="RuleBase" id="RU000461"/>
    </source>
</evidence>
<dbReference type="Gene3D" id="1.10.630.10">
    <property type="entry name" value="Cytochrome P450"/>
    <property type="match status" value="1"/>
</dbReference>
<name>A0A848LG51_9BACT</name>
<comment type="similarity">
    <text evidence="1 8">Belongs to the cytochrome P450 family.</text>
</comment>
<evidence type="ECO:0000313" key="10">
    <source>
        <dbReference type="EMBL" id="NMO15431.1"/>
    </source>
</evidence>
<reference evidence="10 11" key="1">
    <citation type="submission" date="2020-04" db="EMBL/GenBank/DDBJ databases">
        <title>Draft genome of Pyxidicoccus fallax type strain.</title>
        <authorList>
            <person name="Whitworth D.E."/>
        </authorList>
    </citation>
    <scope>NUCLEOTIDE SEQUENCE [LARGE SCALE GENOMIC DNA]</scope>
    <source>
        <strain evidence="10 11">DSM 14698</strain>
    </source>
</reference>
<keyword evidence="3 7" id="KW-0479">Metal-binding</keyword>
<keyword evidence="6 8" id="KW-0503">Monooxygenase</keyword>
<dbReference type="Proteomes" id="UP000518300">
    <property type="component" value="Unassembled WGS sequence"/>
</dbReference>
<evidence type="ECO:0000313" key="11">
    <source>
        <dbReference type="Proteomes" id="UP000518300"/>
    </source>
</evidence>
<comment type="cofactor">
    <cofactor evidence="7">
        <name>heme</name>
        <dbReference type="ChEBI" id="CHEBI:30413"/>
    </cofactor>
</comment>
<dbReference type="EMBL" id="JABBJJ010000039">
    <property type="protein sequence ID" value="NMO15431.1"/>
    <property type="molecule type" value="Genomic_DNA"/>
</dbReference>
<feature type="region of interest" description="Disordered" evidence="9">
    <location>
        <begin position="1"/>
        <end position="22"/>
    </location>
</feature>
<evidence type="ECO:0000256" key="5">
    <source>
        <dbReference type="ARBA" id="ARBA00023004"/>
    </source>
</evidence>
<accession>A0A848LG51</accession>
<dbReference type="PRINTS" id="PR00385">
    <property type="entry name" value="P450"/>
</dbReference>
<dbReference type="InterPro" id="IPR050196">
    <property type="entry name" value="Cytochrome_P450_Monoox"/>
</dbReference>
<dbReference type="GO" id="GO:0004497">
    <property type="term" value="F:monooxygenase activity"/>
    <property type="evidence" value="ECO:0007669"/>
    <property type="project" value="UniProtKB-KW"/>
</dbReference>
<dbReference type="AlphaFoldDB" id="A0A848LG51"/>
<dbReference type="InterPro" id="IPR036396">
    <property type="entry name" value="Cyt_P450_sf"/>
</dbReference>
<comment type="caution">
    <text evidence="10">The sequence shown here is derived from an EMBL/GenBank/DDBJ whole genome shotgun (WGS) entry which is preliminary data.</text>
</comment>
<dbReference type="InterPro" id="IPR001128">
    <property type="entry name" value="Cyt_P450"/>
</dbReference>
<protein>
    <submittedName>
        <fullName evidence="10">Cytochrome P450</fullName>
    </submittedName>
</protein>
<feature type="compositionally biased region" description="Low complexity" evidence="9">
    <location>
        <begin position="1"/>
        <end position="14"/>
    </location>
</feature>
<evidence type="ECO:0000256" key="9">
    <source>
        <dbReference type="SAM" id="MobiDB-lite"/>
    </source>
</evidence>
<keyword evidence="11" id="KW-1185">Reference proteome</keyword>
<dbReference type="InterPro" id="IPR017972">
    <property type="entry name" value="Cyt_P450_CS"/>
</dbReference>
<gene>
    <name evidence="10" type="ORF">HG543_11275</name>
</gene>
<feature type="binding site" description="axial binding residue" evidence="7">
    <location>
        <position position="408"/>
    </location>
    <ligand>
        <name>heme</name>
        <dbReference type="ChEBI" id="CHEBI:30413"/>
    </ligand>
    <ligandPart>
        <name>Fe</name>
        <dbReference type="ChEBI" id="CHEBI:18248"/>
    </ligandPart>
</feature>
<keyword evidence="4 8" id="KW-0560">Oxidoreductase</keyword>
<dbReference type="GO" id="GO:0016705">
    <property type="term" value="F:oxidoreductase activity, acting on paired donors, with incorporation or reduction of molecular oxygen"/>
    <property type="evidence" value="ECO:0007669"/>
    <property type="project" value="InterPro"/>
</dbReference>
<dbReference type="PRINTS" id="PR00463">
    <property type="entry name" value="EP450I"/>
</dbReference>
<keyword evidence="5 7" id="KW-0408">Iron</keyword>